<feature type="domain" description="HAMP" evidence="18">
    <location>
        <begin position="361"/>
        <end position="413"/>
    </location>
</feature>
<dbReference type="Pfam" id="PF02518">
    <property type="entry name" value="HATPase_c"/>
    <property type="match status" value="1"/>
</dbReference>
<dbReference type="InterPro" id="IPR003594">
    <property type="entry name" value="HATPase_dom"/>
</dbReference>
<feature type="region of interest" description="Disordered" evidence="12">
    <location>
        <begin position="946"/>
        <end position="970"/>
    </location>
</feature>
<keyword evidence="7 13" id="KW-0812">Transmembrane</keyword>
<dbReference type="CDD" id="cd00130">
    <property type="entry name" value="PAS"/>
    <property type="match status" value="1"/>
</dbReference>
<dbReference type="PRINTS" id="PR00344">
    <property type="entry name" value="BCTRLSENSOR"/>
</dbReference>
<dbReference type="PANTHER" id="PTHR43065:SF42">
    <property type="entry name" value="TWO-COMPONENT SENSOR PPRA"/>
    <property type="match status" value="1"/>
</dbReference>
<keyword evidence="6" id="KW-0808">Transferase</keyword>
<dbReference type="CDD" id="cd06225">
    <property type="entry name" value="HAMP"/>
    <property type="match status" value="1"/>
</dbReference>
<evidence type="ECO:0000256" key="10">
    <source>
        <dbReference type="ARBA" id="ARBA00023136"/>
    </source>
</evidence>
<evidence type="ECO:0000259" key="17">
    <source>
        <dbReference type="PROSITE" id="PS50113"/>
    </source>
</evidence>
<feature type="domain" description="PAC" evidence="17">
    <location>
        <begin position="517"/>
        <end position="573"/>
    </location>
</feature>
<dbReference type="GO" id="GO:0000155">
    <property type="term" value="F:phosphorelay sensor kinase activity"/>
    <property type="evidence" value="ECO:0007669"/>
    <property type="project" value="InterPro"/>
</dbReference>
<dbReference type="PANTHER" id="PTHR43065">
    <property type="entry name" value="SENSOR HISTIDINE KINASE"/>
    <property type="match status" value="1"/>
</dbReference>
<evidence type="ECO:0000259" key="18">
    <source>
        <dbReference type="PROSITE" id="PS50885"/>
    </source>
</evidence>
<keyword evidence="5 11" id="KW-0597">Phosphoprotein</keyword>
<name>A0A418VZ70_9PROT</name>
<feature type="domain" description="Histidine kinase" evidence="14">
    <location>
        <begin position="586"/>
        <end position="811"/>
    </location>
</feature>
<dbReference type="SMART" id="SM01049">
    <property type="entry name" value="Cache_2"/>
    <property type="match status" value="2"/>
</dbReference>
<evidence type="ECO:0000256" key="3">
    <source>
        <dbReference type="ARBA" id="ARBA00012438"/>
    </source>
</evidence>
<evidence type="ECO:0000256" key="7">
    <source>
        <dbReference type="ARBA" id="ARBA00022692"/>
    </source>
</evidence>
<dbReference type="Gene3D" id="3.30.450.20">
    <property type="entry name" value="PAS domain"/>
    <property type="match status" value="3"/>
</dbReference>
<evidence type="ECO:0000256" key="1">
    <source>
        <dbReference type="ARBA" id="ARBA00000085"/>
    </source>
</evidence>
<protein>
    <recommendedName>
        <fullName evidence="3">histidine kinase</fullName>
        <ecNumber evidence="3">2.7.13.3</ecNumber>
    </recommendedName>
</protein>
<keyword evidence="4" id="KW-1003">Cell membrane</keyword>
<feature type="transmembrane region" description="Helical" evidence="13">
    <location>
        <begin position="341"/>
        <end position="360"/>
    </location>
</feature>
<comment type="caution">
    <text evidence="19">The sequence shown here is derived from an EMBL/GenBank/DDBJ whole genome shotgun (WGS) entry which is preliminary data.</text>
</comment>
<dbReference type="Pfam" id="PF00672">
    <property type="entry name" value="HAMP"/>
    <property type="match status" value="1"/>
</dbReference>
<dbReference type="CDD" id="cd18774">
    <property type="entry name" value="PDC2_HK_sensor"/>
    <property type="match status" value="1"/>
</dbReference>
<dbReference type="Pfam" id="PF08448">
    <property type="entry name" value="PAS_4"/>
    <property type="match status" value="1"/>
</dbReference>
<comment type="catalytic activity">
    <reaction evidence="1">
        <text>ATP + protein L-histidine = ADP + protein N-phospho-L-histidine.</text>
        <dbReference type="EC" id="2.7.13.3"/>
    </reaction>
</comment>
<dbReference type="SUPFAM" id="SSF47384">
    <property type="entry name" value="Homodimeric domain of signal transducing histidine kinase"/>
    <property type="match status" value="1"/>
</dbReference>
<dbReference type="Pfam" id="PF00072">
    <property type="entry name" value="Response_reg"/>
    <property type="match status" value="1"/>
</dbReference>
<keyword evidence="8" id="KW-0418">Kinase</keyword>
<dbReference type="SUPFAM" id="SSF52172">
    <property type="entry name" value="CheY-like"/>
    <property type="match status" value="1"/>
</dbReference>
<evidence type="ECO:0000256" key="11">
    <source>
        <dbReference type="PROSITE-ProRule" id="PRU00169"/>
    </source>
</evidence>
<keyword evidence="9 13" id="KW-1133">Transmembrane helix</keyword>
<dbReference type="SMART" id="SM00304">
    <property type="entry name" value="HAMP"/>
    <property type="match status" value="1"/>
</dbReference>
<dbReference type="SMART" id="SM00448">
    <property type="entry name" value="REC"/>
    <property type="match status" value="1"/>
</dbReference>
<dbReference type="Gene3D" id="3.40.50.2300">
    <property type="match status" value="1"/>
</dbReference>
<dbReference type="SUPFAM" id="SSF55785">
    <property type="entry name" value="PYP-like sensor domain (PAS domain)"/>
    <property type="match status" value="1"/>
</dbReference>
<proteinExistence type="predicted"/>
<dbReference type="Pfam" id="PF00512">
    <property type="entry name" value="HisKA"/>
    <property type="match status" value="1"/>
</dbReference>
<feature type="compositionally biased region" description="Low complexity" evidence="12">
    <location>
        <begin position="954"/>
        <end position="963"/>
    </location>
</feature>
<dbReference type="InterPro" id="IPR004358">
    <property type="entry name" value="Sig_transdc_His_kin-like_C"/>
</dbReference>
<dbReference type="PROSITE" id="PS50109">
    <property type="entry name" value="HIS_KIN"/>
    <property type="match status" value="1"/>
</dbReference>
<evidence type="ECO:0000313" key="19">
    <source>
        <dbReference type="EMBL" id="RJF82415.1"/>
    </source>
</evidence>
<evidence type="ECO:0000256" key="8">
    <source>
        <dbReference type="ARBA" id="ARBA00022777"/>
    </source>
</evidence>
<keyword evidence="20" id="KW-1185">Reference proteome</keyword>
<dbReference type="OrthoDB" id="9796100at2"/>
<reference evidence="19 20" key="1">
    <citation type="submission" date="2018-09" db="EMBL/GenBank/DDBJ databases">
        <authorList>
            <person name="Zhu H."/>
        </authorList>
    </citation>
    <scope>NUCLEOTIDE SEQUENCE [LARGE SCALE GENOMIC DNA]</scope>
    <source>
        <strain evidence="19 20">K2W22B-5</strain>
    </source>
</reference>
<dbReference type="Gene3D" id="1.10.287.130">
    <property type="match status" value="1"/>
</dbReference>
<evidence type="ECO:0000256" key="5">
    <source>
        <dbReference type="ARBA" id="ARBA00022553"/>
    </source>
</evidence>
<comment type="subcellular location">
    <subcellularLocation>
        <location evidence="2">Cell membrane</location>
        <topology evidence="2">Multi-pass membrane protein</topology>
    </subcellularLocation>
</comment>
<gene>
    <name evidence="19" type="ORF">D3877_15955</name>
</gene>
<feature type="modified residue" description="4-aspartylphosphate" evidence="11">
    <location>
        <position position="887"/>
    </location>
</feature>
<dbReference type="InterPro" id="IPR003660">
    <property type="entry name" value="HAMP_dom"/>
</dbReference>
<evidence type="ECO:0000256" key="9">
    <source>
        <dbReference type="ARBA" id="ARBA00022989"/>
    </source>
</evidence>
<evidence type="ECO:0000256" key="2">
    <source>
        <dbReference type="ARBA" id="ARBA00004651"/>
    </source>
</evidence>
<feature type="domain" description="Response regulatory" evidence="15">
    <location>
        <begin position="837"/>
        <end position="948"/>
    </location>
</feature>
<dbReference type="InterPro" id="IPR011006">
    <property type="entry name" value="CheY-like_superfamily"/>
</dbReference>
<dbReference type="InterPro" id="IPR003661">
    <property type="entry name" value="HisK_dim/P_dom"/>
</dbReference>
<dbReference type="InterPro" id="IPR036890">
    <property type="entry name" value="HATPase_C_sf"/>
</dbReference>
<sequence length="970" mass="106200">MFRSRLFLRLFSAILLTLGLFSSAVYLLSVPLIEETAYEIERDASRTILDNVFELVSKIRGGLEEQRAITVESYKTRLRDMVSAAAGSIDHVHARADRGEITREEANRLVAEGLQALRYGSDGYIWATDYNSVILSHPSPDYQGHDKSDLRDNTGRYILPTIIATARREGEGFLTYPWWRPNGDERAPKLSYFRDLPQRGVVVGTGAYLADVDAEVERRKAEAIEDLRQALRNLRIARTGYLYIFDSANRMIIHPNANIENTAFGTLVNPVTGKPIGEELKIAAAKGEPLTYLWDKPDDPGNYAYEKISWVRHFQGFDWYIASSVYVEELRRSSVALGNRILAIAVALMLTGGLLGYVAVRRLVAPLRRLADAAAQVRAGDLNAESGIRRDDEIGLLATAFDGMVGRVRDNIATLDSRVRDRTAALEDANTRLRAAMASQDTARRALAESEGRQRVILDAIPASIAGLDRDERLTFANRRWAELVGRTKAEVIGQALMSIVGRRAHEALAPHLDRCRAGEVVTFEYSLPRGGKTLITKTTLIPHPGADGAVSGLFVLTLDVTDEKQTERQLIEAQRLKAVGQLSGGLAHDFNNLLSIIIGNLSAARERYAGVEGLDAYLEPAQRAGRRGADITGRLLAFSRQQPLKPEPIELCGLLRDMAVLLRRSFPSSIDIHVPGDGPDFWTIADQTQLENALVNLAINARDAMPDGGRLDIAIARRGVTDGLVFDEPVRPDDYLEIRVRDSGVGFTAEALARAVEPFFTTKTQGSGLGLSMVYGFVKQSRGYFQIDSQPGQGAADRGTTVTLLLPRAEPVARLPDLPTPTPLPDALDSGWRGKLALVAEDNDDVRQVMRQQLVELGFSVVEAASGDEAAELIEQIDGLSLLVSDIVMPGLSGIELARRARRLRPALRVVLVSGFSVESGEPPPDAVILRKPWDKRDLVAAIGHASEPARTQAQADAQADARGGGNEA</sequence>
<dbReference type="SMART" id="SM00091">
    <property type="entry name" value="PAS"/>
    <property type="match status" value="1"/>
</dbReference>
<evidence type="ECO:0000256" key="12">
    <source>
        <dbReference type="SAM" id="MobiDB-lite"/>
    </source>
</evidence>
<dbReference type="Gene3D" id="6.10.340.10">
    <property type="match status" value="1"/>
</dbReference>
<dbReference type="PROSITE" id="PS50885">
    <property type="entry name" value="HAMP"/>
    <property type="match status" value="1"/>
</dbReference>
<evidence type="ECO:0000259" key="15">
    <source>
        <dbReference type="PROSITE" id="PS50110"/>
    </source>
</evidence>
<dbReference type="InterPro" id="IPR036097">
    <property type="entry name" value="HisK_dim/P_sf"/>
</dbReference>
<dbReference type="GO" id="GO:0005886">
    <property type="term" value="C:plasma membrane"/>
    <property type="evidence" value="ECO:0007669"/>
    <property type="project" value="UniProtKB-SubCell"/>
</dbReference>
<keyword evidence="10 13" id="KW-0472">Membrane</keyword>
<dbReference type="InterPro" id="IPR004010">
    <property type="entry name" value="Double_Cache_2"/>
</dbReference>
<dbReference type="Gene3D" id="3.30.565.10">
    <property type="entry name" value="Histidine kinase-like ATPase, C-terminal domain"/>
    <property type="match status" value="1"/>
</dbReference>
<dbReference type="Proteomes" id="UP000283458">
    <property type="component" value="Unassembled WGS sequence"/>
</dbReference>
<dbReference type="InterPro" id="IPR000700">
    <property type="entry name" value="PAS-assoc_C"/>
</dbReference>
<dbReference type="Pfam" id="PF08269">
    <property type="entry name" value="dCache_2"/>
    <property type="match status" value="1"/>
</dbReference>
<feature type="domain" description="PAS" evidence="16">
    <location>
        <begin position="450"/>
        <end position="520"/>
    </location>
</feature>
<dbReference type="InterPro" id="IPR035965">
    <property type="entry name" value="PAS-like_dom_sf"/>
</dbReference>
<organism evidence="19 20">
    <name type="scientific">Azospirillum cavernae</name>
    <dbReference type="NCBI Taxonomy" id="2320860"/>
    <lineage>
        <taxon>Bacteria</taxon>
        <taxon>Pseudomonadati</taxon>
        <taxon>Pseudomonadota</taxon>
        <taxon>Alphaproteobacteria</taxon>
        <taxon>Rhodospirillales</taxon>
        <taxon>Azospirillaceae</taxon>
        <taxon>Azospirillum</taxon>
    </lineage>
</organism>
<dbReference type="InterPro" id="IPR001789">
    <property type="entry name" value="Sig_transdc_resp-reg_receiver"/>
</dbReference>
<dbReference type="CDD" id="cd00082">
    <property type="entry name" value="HisKA"/>
    <property type="match status" value="1"/>
</dbReference>
<dbReference type="InterPro" id="IPR000014">
    <property type="entry name" value="PAS"/>
</dbReference>
<dbReference type="SMART" id="SM00388">
    <property type="entry name" value="HisKA"/>
    <property type="match status" value="1"/>
</dbReference>
<dbReference type="PROSITE" id="PS50113">
    <property type="entry name" value="PAC"/>
    <property type="match status" value="1"/>
</dbReference>
<dbReference type="PROSITE" id="PS50110">
    <property type="entry name" value="RESPONSE_REGULATORY"/>
    <property type="match status" value="1"/>
</dbReference>
<dbReference type="SMART" id="SM00387">
    <property type="entry name" value="HATPase_c"/>
    <property type="match status" value="1"/>
</dbReference>
<dbReference type="PROSITE" id="PS50112">
    <property type="entry name" value="PAS"/>
    <property type="match status" value="1"/>
</dbReference>
<dbReference type="EC" id="2.7.13.3" evidence="3"/>
<evidence type="ECO:0000259" key="14">
    <source>
        <dbReference type="PROSITE" id="PS50109"/>
    </source>
</evidence>
<evidence type="ECO:0000256" key="13">
    <source>
        <dbReference type="SAM" id="Phobius"/>
    </source>
</evidence>
<evidence type="ECO:0000256" key="6">
    <source>
        <dbReference type="ARBA" id="ARBA00022679"/>
    </source>
</evidence>
<dbReference type="SUPFAM" id="SSF55874">
    <property type="entry name" value="ATPase domain of HSP90 chaperone/DNA topoisomerase II/histidine kinase"/>
    <property type="match status" value="1"/>
</dbReference>
<evidence type="ECO:0000256" key="4">
    <source>
        <dbReference type="ARBA" id="ARBA00022475"/>
    </source>
</evidence>
<dbReference type="InterPro" id="IPR013656">
    <property type="entry name" value="PAS_4"/>
</dbReference>
<accession>A0A418VZ70</accession>
<dbReference type="NCBIfam" id="TIGR00229">
    <property type="entry name" value="sensory_box"/>
    <property type="match status" value="1"/>
</dbReference>
<dbReference type="SUPFAM" id="SSF158472">
    <property type="entry name" value="HAMP domain-like"/>
    <property type="match status" value="1"/>
</dbReference>
<dbReference type="EMBL" id="QYUL01000002">
    <property type="protein sequence ID" value="RJF82415.1"/>
    <property type="molecule type" value="Genomic_DNA"/>
</dbReference>
<dbReference type="AlphaFoldDB" id="A0A418VZ70"/>
<dbReference type="InterPro" id="IPR033480">
    <property type="entry name" value="sCache_2"/>
</dbReference>
<evidence type="ECO:0000313" key="20">
    <source>
        <dbReference type="Proteomes" id="UP000283458"/>
    </source>
</evidence>
<dbReference type="InterPro" id="IPR005467">
    <property type="entry name" value="His_kinase_dom"/>
</dbReference>
<evidence type="ECO:0000259" key="16">
    <source>
        <dbReference type="PROSITE" id="PS50112"/>
    </source>
</evidence>